<gene>
    <name evidence="8" type="ORF">RI844_09650</name>
</gene>
<dbReference type="InterPro" id="IPR017850">
    <property type="entry name" value="Alkaline_phosphatase_core_sf"/>
</dbReference>
<dbReference type="PANTHER" id="PTHR42693:SF42">
    <property type="entry name" value="ARYLSULFATASE G"/>
    <property type="match status" value="1"/>
</dbReference>
<evidence type="ECO:0000313" key="8">
    <source>
        <dbReference type="EMBL" id="WOH39471.1"/>
    </source>
</evidence>
<dbReference type="SUPFAM" id="SSF53649">
    <property type="entry name" value="Alkaline phosphatase-like"/>
    <property type="match status" value="1"/>
</dbReference>
<evidence type="ECO:0000256" key="5">
    <source>
        <dbReference type="ARBA" id="ARBA00022801"/>
    </source>
</evidence>
<dbReference type="Pfam" id="PF00884">
    <property type="entry name" value="Sulfatase"/>
    <property type="match status" value="1"/>
</dbReference>
<accession>A0ABZ0GW47</accession>
<feature type="domain" description="Sulfatase N-terminal" evidence="7">
    <location>
        <begin position="40"/>
        <end position="375"/>
    </location>
</feature>
<dbReference type="InterPro" id="IPR050738">
    <property type="entry name" value="Sulfatase"/>
</dbReference>
<organism evidence="8 9">
    <name type="scientific">Thalassotalea fonticola</name>
    <dbReference type="NCBI Taxonomy" id="3065649"/>
    <lineage>
        <taxon>Bacteria</taxon>
        <taxon>Pseudomonadati</taxon>
        <taxon>Pseudomonadota</taxon>
        <taxon>Gammaproteobacteria</taxon>
        <taxon>Alteromonadales</taxon>
        <taxon>Colwelliaceae</taxon>
        <taxon>Thalassotalea</taxon>
    </lineage>
</organism>
<comment type="cofactor">
    <cofactor evidence="1">
        <name>Ca(2+)</name>
        <dbReference type="ChEBI" id="CHEBI:29108"/>
    </cofactor>
</comment>
<dbReference type="CDD" id="cd16155">
    <property type="entry name" value="sulfatase_like"/>
    <property type="match status" value="1"/>
</dbReference>
<reference evidence="8 9" key="1">
    <citation type="submission" date="2023-09" db="EMBL/GenBank/DDBJ databases">
        <authorList>
            <person name="Qi X."/>
        </authorList>
    </citation>
    <scope>NUCLEOTIDE SEQUENCE [LARGE SCALE GENOMIC DNA]</scope>
    <source>
        <strain evidence="8 9">S1-1</strain>
    </source>
</reference>
<evidence type="ECO:0000256" key="2">
    <source>
        <dbReference type="ARBA" id="ARBA00008779"/>
    </source>
</evidence>
<dbReference type="InterPro" id="IPR000917">
    <property type="entry name" value="Sulfatase_N"/>
</dbReference>
<evidence type="ECO:0000256" key="4">
    <source>
        <dbReference type="ARBA" id="ARBA00022729"/>
    </source>
</evidence>
<evidence type="ECO:0000256" key="1">
    <source>
        <dbReference type="ARBA" id="ARBA00001913"/>
    </source>
</evidence>
<keyword evidence="6" id="KW-0106">Calcium</keyword>
<dbReference type="Gene3D" id="3.40.720.10">
    <property type="entry name" value="Alkaline Phosphatase, subunit A"/>
    <property type="match status" value="1"/>
</dbReference>
<comment type="similarity">
    <text evidence="2">Belongs to the sulfatase family.</text>
</comment>
<sequence>MKHFSIGSIVHKAIKHLVVVACGIYCALITAAIASEAERPNVLLIITDDQSIDTIHALGNDAIHTPNIDRLAETGMAFTHVFNQGSWSGAVCAPSRQMINTGRNLHLTGFSPKSNKTSHPLMGETFRKSGYETFVTGKWHVGDDALKRSFDIGRAVHEGGMAPISKGGQWQPWLTDFGEKIKWKKEQKNQHTSEAFADAAIDYIKGKEARNDKPFLMYVAFTAPHDPRQSPQSYVDKYPAESISLPPNFRPMPEIDSGDYNIRDEALMTFPRTEQQTKEFIGEYYAMVEHMDHQIGRILDTLDASPYAKNTYIIFTSDHGLAVGKHGLAGKQSVYDHSIRAPFIMVGKGIPQNARAKGMFYLNSIFATTAELAGIEVPDSVQGPSVLPIINGEKDVMNDYIYGSYRHFQRMARSHRYKLVYYPLLKKNVLFDLKNDPWEMTDISTQPGSDKIIEQLTAELDLLKVEVGDPLTNDDPANSYQPFTGKIRASFQKDAIGQPQVLNVH</sequence>
<keyword evidence="3" id="KW-0479">Metal-binding</keyword>
<keyword evidence="9" id="KW-1185">Reference proteome</keyword>
<dbReference type="Proteomes" id="UP001301442">
    <property type="component" value="Chromosome"/>
</dbReference>
<evidence type="ECO:0000313" key="9">
    <source>
        <dbReference type="Proteomes" id="UP001301442"/>
    </source>
</evidence>
<evidence type="ECO:0000256" key="3">
    <source>
        <dbReference type="ARBA" id="ARBA00022723"/>
    </source>
</evidence>
<dbReference type="EMBL" id="CP136600">
    <property type="protein sequence ID" value="WOH39471.1"/>
    <property type="molecule type" value="Genomic_DNA"/>
</dbReference>
<name>A0ABZ0GW47_9GAMM</name>
<keyword evidence="5" id="KW-0378">Hydrolase</keyword>
<dbReference type="PANTHER" id="PTHR42693">
    <property type="entry name" value="ARYLSULFATASE FAMILY MEMBER"/>
    <property type="match status" value="1"/>
</dbReference>
<proteinExistence type="inferred from homology"/>
<evidence type="ECO:0000256" key="6">
    <source>
        <dbReference type="ARBA" id="ARBA00022837"/>
    </source>
</evidence>
<keyword evidence="4" id="KW-0732">Signal</keyword>
<protein>
    <submittedName>
        <fullName evidence="8">Sulfatase-like hydrolase/transferase</fullName>
    </submittedName>
</protein>
<evidence type="ECO:0000259" key="7">
    <source>
        <dbReference type="Pfam" id="PF00884"/>
    </source>
</evidence>
<dbReference type="RefSeq" id="WP_348398237.1">
    <property type="nucleotide sequence ID" value="NZ_CP136600.1"/>
</dbReference>